<proteinExistence type="predicted"/>
<accession>A0A1D1VWB5</accession>
<comment type="caution">
    <text evidence="2">The sequence shown here is derived from an EMBL/GenBank/DDBJ whole genome shotgun (WGS) entry which is preliminary data.</text>
</comment>
<dbReference type="SUPFAM" id="SSF49313">
    <property type="entry name" value="Cadherin-like"/>
    <property type="match status" value="1"/>
</dbReference>
<dbReference type="GO" id="GO:0005509">
    <property type="term" value="F:calcium ion binding"/>
    <property type="evidence" value="ECO:0007669"/>
    <property type="project" value="InterPro"/>
</dbReference>
<gene>
    <name evidence="2" type="primary">RvY_15489-1</name>
    <name evidence="2" type="synonym">RvY_15489.1</name>
    <name evidence="2" type="ORF">RvY_15489</name>
</gene>
<dbReference type="OrthoDB" id="10638957at2759"/>
<evidence type="ECO:0000313" key="2">
    <source>
        <dbReference type="EMBL" id="GAV05341.1"/>
    </source>
</evidence>
<feature type="chain" id="PRO_5008898927" description="Fibronectin type-III domain-containing protein" evidence="1">
    <location>
        <begin position="30"/>
        <end position="521"/>
    </location>
</feature>
<dbReference type="InterPro" id="IPR015919">
    <property type="entry name" value="Cadherin-like_sf"/>
</dbReference>
<organism evidence="2 3">
    <name type="scientific">Ramazzottius varieornatus</name>
    <name type="common">Water bear</name>
    <name type="synonym">Tardigrade</name>
    <dbReference type="NCBI Taxonomy" id="947166"/>
    <lineage>
        <taxon>Eukaryota</taxon>
        <taxon>Metazoa</taxon>
        <taxon>Ecdysozoa</taxon>
        <taxon>Tardigrada</taxon>
        <taxon>Eutardigrada</taxon>
        <taxon>Parachela</taxon>
        <taxon>Hypsibioidea</taxon>
        <taxon>Ramazzottiidae</taxon>
        <taxon>Ramazzottius</taxon>
    </lineage>
</organism>
<evidence type="ECO:0000256" key="1">
    <source>
        <dbReference type="SAM" id="SignalP"/>
    </source>
</evidence>
<name>A0A1D1VWB5_RAMVA</name>
<dbReference type="CDD" id="cd11304">
    <property type="entry name" value="Cadherin_repeat"/>
    <property type="match status" value="1"/>
</dbReference>
<dbReference type="AlphaFoldDB" id="A0A1D1VWB5"/>
<dbReference type="Proteomes" id="UP000186922">
    <property type="component" value="Unassembled WGS sequence"/>
</dbReference>
<dbReference type="EMBL" id="BDGG01000012">
    <property type="protein sequence ID" value="GAV05341.1"/>
    <property type="molecule type" value="Genomic_DNA"/>
</dbReference>
<sequence>MAKISTSNRHVEIIVGLLCLSSVLLETNGQTISVSQPLYTLTAPNCNPGTVVGSISATDSSNHPVYYFIPSPNNNVAVNVRTGALILINYIRPNTPYSIQIKALSSSGTVTANVTYSCVGSGTGPAFPSSGFPSSFGSTSSSSVSFTETLYTFATSTCAPGEPLGRTSVQEVTGCSYSLISSGPFFVVPSTGVVMVSGQLSGTETYTGVATARCGAASATARVIISTHCRSSLTTTTTPSSALKFTQNVFNFSTSSCSPGITVGMAAATNAVAYVLSPTSADFAIQQTSGLITSTSTLTEKSYTLTAQAYGASGNSTTATIVVSSPKCNTALEFTKPQYTFSPTNCNSDANVGQVALVGNPPGVTYSIDNPTGVYNVNGTTGTLTAVGVPVVGTLTIRASRGSRSATVPVTISTSSCPASSSSSETLSFNKTIYMFTPTSCAAGDILGTVTATSTSGSPIIYSISSGNQAVQVTSTTTGANLTPFVTIGEGNTSVIIMATDASGKTATSTAKISCPASNSR</sequence>
<protein>
    <recommendedName>
        <fullName evidence="4">Fibronectin type-III domain-containing protein</fullName>
    </recommendedName>
</protein>
<reference evidence="2 3" key="1">
    <citation type="journal article" date="2016" name="Nat. Commun.">
        <title>Extremotolerant tardigrade genome and improved radiotolerance of human cultured cells by tardigrade-unique protein.</title>
        <authorList>
            <person name="Hashimoto T."/>
            <person name="Horikawa D.D."/>
            <person name="Saito Y."/>
            <person name="Kuwahara H."/>
            <person name="Kozuka-Hata H."/>
            <person name="Shin-I T."/>
            <person name="Minakuchi Y."/>
            <person name="Ohishi K."/>
            <person name="Motoyama A."/>
            <person name="Aizu T."/>
            <person name="Enomoto A."/>
            <person name="Kondo K."/>
            <person name="Tanaka S."/>
            <person name="Hara Y."/>
            <person name="Koshikawa S."/>
            <person name="Sagara H."/>
            <person name="Miura T."/>
            <person name="Yokobori S."/>
            <person name="Miyagawa K."/>
            <person name="Suzuki Y."/>
            <person name="Kubo T."/>
            <person name="Oyama M."/>
            <person name="Kohara Y."/>
            <person name="Fujiyama A."/>
            <person name="Arakawa K."/>
            <person name="Katayama T."/>
            <person name="Toyoda A."/>
            <person name="Kunieda T."/>
        </authorList>
    </citation>
    <scope>NUCLEOTIDE SEQUENCE [LARGE SCALE GENOMIC DNA]</scope>
    <source>
        <strain evidence="2 3">YOKOZUNA-1</strain>
    </source>
</reference>
<feature type="signal peptide" evidence="1">
    <location>
        <begin position="1"/>
        <end position="29"/>
    </location>
</feature>
<keyword evidence="1" id="KW-0732">Signal</keyword>
<evidence type="ECO:0008006" key="4">
    <source>
        <dbReference type="Google" id="ProtNLM"/>
    </source>
</evidence>
<evidence type="ECO:0000313" key="3">
    <source>
        <dbReference type="Proteomes" id="UP000186922"/>
    </source>
</evidence>
<keyword evidence="3" id="KW-1185">Reference proteome</keyword>
<dbReference type="GO" id="GO:0016020">
    <property type="term" value="C:membrane"/>
    <property type="evidence" value="ECO:0007669"/>
    <property type="project" value="InterPro"/>
</dbReference>